<dbReference type="PROSITE" id="PS51782">
    <property type="entry name" value="LYSM"/>
    <property type="match status" value="4"/>
</dbReference>
<evidence type="ECO:0000256" key="1">
    <source>
        <dbReference type="SAM" id="MobiDB-lite"/>
    </source>
</evidence>
<dbReference type="Pfam" id="PF01464">
    <property type="entry name" value="SLT"/>
    <property type="match status" value="1"/>
</dbReference>
<evidence type="ECO:0000259" key="3">
    <source>
        <dbReference type="PROSITE" id="PS51782"/>
    </source>
</evidence>
<dbReference type="AlphaFoldDB" id="A0A2Z4GAQ6"/>
<feature type="domain" description="LysM" evidence="3">
    <location>
        <begin position="590"/>
        <end position="633"/>
    </location>
</feature>
<dbReference type="Pfam" id="PF01476">
    <property type="entry name" value="LysM"/>
    <property type="match status" value="4"/>
</dbReference>
<organism evidence="4 5">
    <name type="scientific">Arcticibacterium luteifluviistationis</name>
    <dbReference type="NCBI Taxonomy" id="1784714"/>
    <lineage>
        <taxon>Bacteria</taxon>
        <taxon>Pseudomonadati</taxon>
        <taxon>Bacteroidota</taxon>
        <taxon>Cytophagia</taxon>
        <taxon>Cytophagales</taxon>
        <taxon>Leadbetterellaceae</taxon>
        <taxon>Arcticibacterium</taxon>
    </lineage>
</organism>
<reference evidence="4 5" key="1">
    <citation type="submission" date="2018-05" db="EMBL/GenBank/DDBJ databases">
        <title>Complete genome sequence of Arcticibacterium luteifluviistationis SM1504T, a cytophagaceae bacterium isolated from Arctic surface seawater.</title>
        <authorList>
            <person name="Li Y."/>
            <person name="Qin Q.-L."/>
        </authorList>
    </citation>
    <scope>NUCLEOTIDE SEQUENCE [LARGE SCALE GENOMIC DNA]</scope>
    <source>
        <strain evidence="4 5">SM1504</strain>
    </source>
</reference>
<sequence>MKNIILLFSALVSFPIFAQVDYSIPETPKKIEFANVIVNLDIETQKKVGNYVTSLLTPQNSYLENKLELMQWYFPYIEEILEQENVPDDLKYLAVQESALKSDALSSSAAVGFWQFKEATGTELGLVINNNIDERKYLFASTKAAADYFKKNNLIFKNWISCIYAYNQGPTGASKAIPESWSYASEVDFNKDTPEYLLKALAHRIAFEHRLNRLKASPRKLLVYPTRSKSLAQIAVELSVDLSELRQYNLWLNSASTPSGKEYKVLIPISLAREQEILELISNRKELVSSDKDFPVLVKKTLVTTSDDQPILYDINGKVGILAEPGDEASQLASKAGFPLSTFLKLNDLDDKHIVKTGRVYYLEKKAKKAAVEFHTARKGQTFWDISQIYGIRLKKLLKYNRLKSPEAVQPGRVIWLQKKRPKNQPVEIIEEVLTEDEYPTIPVETRYEREDVVSSDPVEEDLFNNSSKTNSGVIKLSTDDETEVEKPVVKKVKPKPQPVQPRVIEPRPEPVRTKPVAIESYETSREQRTHLVRQGETLFSISKQYGLSLSELRRLNNMSSNDILKYGDELIVNRNSTRSNGNSSGGGIVYHNVTKGETLYSLSKQYNTSVGNIQTWNDIIGTNISIGERLIVSQNGTDANNYSPQTPGTHTVSKGETLYSISKRYDIPLSQLKSINNLNSNIIEIGQVLRVR</sequence>
<dbReference type="OrthoDB" id="977752at2"/>
<keyword evidence="2" id="KW-0732">Signal</keyword>
<evidence type="ECO:0000256" key="2">
    <source>
        <dbReference type="SAM" id="SignalP"/>
    </source>
</evidence>
<name>A0A2Z4GAQ6_9BACT</name>
<feature type="domain" description="LysM" evidence="3">
    <location>
        <begin position="649"/>
        <end position="692"/>
    </location>
</feature>
<protein>
    <recommendedName>
        <fullName evidence="3">LysM domain-containing protein</fullName>
    </recommendedName>
</protein>
<feature type="signal peptide" evidence="2">
    <location>
        <begin position="1"/>
        <end position="18"/>
    </location>
</feature>
<dbReference type="CDD" id="cd00118">
    <property type="entry name" value="LysM"/>
    <property type="match status" value="4"/>
</dbReference>
<dbReference type="Proteomes" id="UP000249873">
    <property type="component" value="Chromosome"/>
</dbReference>
<dbReference type="RefSeq" id="WP_111371538.1">
    <property type="nucleotide sequence ID" value="NZ_CP029480.1"/>
</dbReference>
<dbReference type="InterPro" id="IPR018392">
    <property type="entry name" value="LysM"/>
</dbReference>
<proteinExistence type="predicted"/>
<feature type="domain" description="LysM" evidence="3">
    <location>
        <begin position="373"/>
        <end position="417"/>
    </location>
</feature>
<dbReference type="SUPFAM" id="SSF53955">
    <property type="entry name" value="Lysozyme-like"/>
    <property type="match status" value="1"/>
</dbReference>
<dbReference type="KEGG" id="als:DJ013_09275"/>
<evidence type="ECO:0000313" key="4">
    <source>
        <dbReference type="EMBL" id="AWV98352.1"/>
    </source>
</evidence>
<feature type="region of interest" description="Disordered" evidence="1">
    <location>
        <begin position="486"/>
        <end position="507"/>
    </location>
</feature>
<dbReference type="Gene3D" id="1.10.530.10">
    <property type="match status" value="1"/>
</dbReference>
<evidence type="ECO:0000313" key="5">
    <source>
        <dbReference type="Proteomes" id="UP000249873"/>
    </source>
</evidence>
<dbReference type="InterPro" id="IPR023346">
    <property type="entry name" value="Lysozyme-like_dom_sf"/>
</dbReference>
<feature type="region of interest" description="Disordered" evidence="1">
    <location>
        <begin position="455"/>
        <end position="474"/>
    </location>
</feature>
<dbReference type="InterPro" id="IPR036779">
    <property type="entry name" value="LysM_dom_sf"/>
</dbReference>
<keyword evidence="5" id="KW-1185">Reference proteome</keyword>
<feature type="compositionally biased region" description="Polar residues" evidence="1">
    <location>
        <begin position="464"/>
        <end position="473"/>
    </location>
</feature>
<feature type="domain" description="LysM" evidence="3">
    <location>
        <begin position="529"/>
        <end position="573"/>
    </location>
</feature>
<dbReference type="InterPro" id="IPR008258">
    <property type="entry name" value="Transglycosylase_SLT_dom_1"/>
</dbReference>
<dbReference type="EMBL" id="CP029480">
    <property type="protein sequence ID" value="AWV98352.1"/>
    <property type="molecule type" value="Genomic_DNA"/>
</dbReference>
<dbReference type="SUPFAM" id="SSF54106">
    <property type="entry name" value="LysM domain"/>
    <property type="match status" value="4"/>
</dbReference>
<gene>
    <name evidence="4" type="ORF">DJ013_09275</name>
</gene>
<dbReference type="PANTHER" id="PTHR33734:SF22">
    <property type="entry name" value="MEMBRANE-BOUND LYTIC MUREIN TRANSGLYCOSYLASE D"/>
    <property type="match status" value="1"/>
</dbReference>
<dbReference type="SMART" id="SM00257">
    <property type="entry name" value="LysM"/>
    <property type="match status" value="4"/>
</dbReference>
<feature type="chain" id="PRO_5016298995" description="LysM domain-containing protein" evidence="2">
    <location>
        <begin position="19"/>
        <end position="693"/>
    </location>
</feature>
<dbReference type="CDD" id="cd16894">
    <property type="entry name" value="MltD-like"/>
    <property type="match status" value="1"/>
</dbReference>
<dbReference type="Gene3D" id="3.10.350.10">
    <property type="entry name" value="LysM domain"/>
    <property type="match status" value="4"/>
</dbReference>
<dbReference type="PANTHER" id="PTHR33734">
    <property type="entry name" value="LYSM DOMAIN-CONTAINING GPI-ANCHORED PROTEIN 2"/>
    <property type="match status" value="1"/>
</dbReference>
<accession>A0A2Z4GAQ6</accession>